<accession>A0A3D8R2R2</accession>
<evidence type="ECO:0000256" key="1">
    <source>
        <dbReference type="SAM" id="MobiDB-lite"/>
    </source>
</evidence>
<feature type="compositionally biased region" description="Basic and acidic residues" evidence="1">
    <location>
        <begin position="223"/>
        <end position="241"/>
    </location>
</feature>
<feature type="region of interest" description="Disordered" evidence="1">
    <location>
        <begin position="191"/>
        <end position="374"/>
    </location>
</feature>
<organism evidence="2 3">
    <name type="scientific">Coleophoma cylindrospora</name>
    <dbReference type="NCBI Taxonomy" id="1849047"/>
    <lineage>
        <taxon>Eukaryota</taxon>
        <taxon>Fungi</taxon>
        <taxon>Dikarya</taxon>
        <taxon>Ascomycota</taxon>
        <taxon>Pezizomycotina</taxon>
        <taxon>Leotiomycetes</taxon>
        <taxon>Helotiales</taxon>
        <taxon>Dermateaceae</taxon>
        <taxon>Coleophoma</taxon>
    </lineage>
</organism>
<gene>
    <name evidence="2" type="ORF">BP6252_09500</name>
</gene>
<sequence length="407" mass="44442">MPSGSQSRAGTHRPVMMETASTEKEARRVLDWQHDVAKSISSEGASEAGSGSDSQTQSRYSTQTRDYRPEAPRRYESCPLPAPVEQRPMRLVRRVTETSQHWKGSNRDDLPSTGMSSKTLIGTMLGAAAGAAIAYAMVRSEEPEEMPEQPRPMQRRASVSYAGSRPAYSSYGYEAPSVHVVDRIEMEPARTYVSTRDSRPPRYSYTGGNYTVAASRPPLSGRSDMHRIEDRRYSRDEERYLNNDASVVSRPRSRSISEAGSHRPLTILPPPPKSQITSLTALPPLPPSTVARSHVSRASSKHEGRSEAGRSKVPSRAPSQSGKSAAKSHVSSSTAKPLTYVPPQAQSRVSTSTVKMIPRSELGGEGSRITARHVPLPRSVISGVGYERSVAPSDSVSNAGSRRSHRY</sequence>
<evidence type="ECO:0000313" key="3">
    <source>
        <dbReference type="Proteomes" id="UP000256645"/>
    </source>
</evidence>
<feature type="compositionally biased region" description="Polar residues" evidence="1">
    <location>
        <begin position="55"/>
        <end position="64"/>
    </location>
</feature>
<keyword evidence="3" id="KW-1185">Reference proteome</keyword>
<protein>
    <submittedName>
        <fullName evidence="2">Uncharacterized protein</fullName>
    </submittedName>
</protein>
<dbReference type="STRING" id="1849047.A0A3D8R2R2"/>
<reference evidence="2 3" key="1">
    <citation type="journal article" date="2018" name="IMA Fungus">
        <title>IMA Genome-F 9: Draft genome sequence of Annulohypoxylon stygium, Aspergillus mulundensis, Berkeleyomyces basicola (syn. Thielaviopsis basicola), Ceratocystis smalleyi, two Cercospora beticola strains, Coleophoma cylindrospora, Fusarium fracticaudum, Phialophora cf. hyalina, and Morchella septimelata.</title>
        <authorList>
            <person name="Wingfield B.D."/>
            <person name="Bills G.F."/>
            <person name="Dong Y."/>
            <person name="Huang W."/>
            <person name="Nel W.J."/>
            <person name="Swalarsk-Parry B.S."/>
            <person name="Vaghefi N."/>
            <person name="Wilken P.M."/>
            <person name="An Z."/>
            <person name="de Beer Z.W."/>
            <person name="De Vos L."/>
            <person name="Chen L."/>
            <person name="Duong T.A."/>
            <person name="Gao Y."/>
            <person name="Hammerbacher A."/>
            <person name="Kikkert J.R."/>
            <person name="Li Y."/>
            <person name="Li H."/>
            <person name="Li K."/>
            <person name="Li Q."/>
            <person name="Liu X."/>
            <person name="Ma X."/>
            <person name="Naidoo K."/>
            <person name="Pethybridge S.J."/>
            <person name="Sun J."/>
            <person name="Steenkamp E.T."/>
            <person name="van der Nest M.A."/>
            <person name="van Wyk S."/>
            <person name="Wingfield M.J."/>
            <person name="Xiong C."/>
            <person name="Yue Q."/>
            <person name="Zhang X."/>
        </authorList>
    </citation>
    <scope>NUCLEOTIDE SEQUENCE [LARGE SCALE GENOMIC DNA]</scope>
    <source>
        <strain evidence="2 3">BP6252</strain>
    </source>
</reference>
<dbReference type="Proteomes" id="UP000256645">
    <property type="component" value="Unassembled WGS sequence"/>
</dbReference>
<feature type="compositionally biased region" description="Polar residues" evidence="1">
    <location>
        <begin position="392"/>
        <end position="401"/>
    </location>
</feature>
<feature type="compositionally biased region" description="Polar residues" evidence="1">
    <location>
        <begin position="317"/>
        <end position="336"/>
    </location>
</feature>
<dbReference type="EMBL" id="PDLM01000010">
    <property type="protein sequence ID" value="RDW68104.1"/>
    <property type="molecule type" value="Genomic_DNA"/>
</dbReference>
<feature type="compositionally biased region" description="Basic and acidic residues" evidence="1">
    <location>
        <begin position="300"/>
        <end position="310"/>
    </location>
</feature>
<feature type="compositionally biased region" description="Low complexity" evidence="1">
    <location>
        <begin position="39"/>
        <end position="54"/>
    </location>
</feature>
<feature type="region of interest" description="Disordered" evidence="1">
    <location>
        <begin position="1"/>
        <end position="90"/>
    </location>
</feature>
<feature type="compositionally biased region" description="Low complexity" evidence="1">
    <location>
        <begin position="246"/>
        <end position="257"/>
    </location>
</feature>
<feature type="compositionally biased region" description="Basic and acidic residues" evidence="1">
    <location>
        <begin position="65"/>
        <end position="76"/>
    </location>
</feature>
<comment type="caution">
    <text evidence="2">The sequence shown here is derived from an EMBL/GenBank/DDBJ whole genome shotgun (WGS) entry which is preliminary data.</text>
</comment>
<proteinExistence type="predicted"/>
<dbReference type="AlphaFoldDB" id="A0A3D8R2R2"/>
<evidence type="ECO:0000313" key="2">
    <source>
        <dbReference type="EMBL" id="RDW68104.1"/>
    </source>
</evidence>
<feature type="region of interest" description="Disordered" evidence="1">
    <location>
        <begin position="387"/>
        <end position="407"/>
    </location>
</feature>
<dbReference type="OrthoDB" id="10249419at2759"/>
<feature type="compositionally biased region" description="Basic and acidic residues" evidence="1">
    <location>
        <begin position="21"/>
        <end position="37"/>
    </location>
</feature>
<feature type="compositionally biased region" description="Polar residues" evidence="1">
    <location>
        <begin position="344"/>
        <end position="354"/>
    </location>
</feature>
<name>A0A3D8R2R2_9HELO</name>